<evidence type="ECO:0000313" key="2">
    <source>
        <dbReference type="EMBL" id="CAH1390259.1"/>
    </source>
</evidence>
<keyword evidence="3" id="KW-1185">Reference proteome</keyword>
<protein>
    <submittedName>
        <fullName evidence="2">Uncharacterized protein</fullName>
    </submittedName>
</protein>
<dbReference type="Proteomes" id="UP001152798">
    <property type="component" value="Chromosome 1"/>
</dbReference>
<evidence type="ECO:0000313" key="3">
    <source>
        <dbReference type="Proteomes" id="UP001152798"/>
    </source>
</evidence>
<reference evidence="2" key="1">
    <citation type="submission" date="2022-01" db="EMBL/GenBank/DDBJ databases">
        <authorList>
            <person name="King R."/>
        </authorList>
    </citation>
    <scope>NUCLEOTIDE SEQUENCE</scope>
</reference>
<feature type="region of interest" description="Disordered" evidence="1">
    <location>
        <begin position="62"/>
        <end position="101"/>
    </location>
</feature>
<name>A0A9P0E8C4_NEZVI</name>
<feature type="compositionally biased region" description="Polar residues" evidence="1">
    <location>
        <begin position="17"/>
        <end position="34"/>
    </location>
</feature>
<dbReference type="EMBL" id="OV725077">
    <property type="protein sequence ID" value="CAH1390259.1"/>
    <property type="molecule type" value="Genomic_DNA"/>
</dbReference>
<organism evidence="2 3">
    <name type="scientific">Nezara viridula</name>
    <name type="common">Southern green stink bug</name>
    <name type="synonym">Cimex viridulus</name>
    <dbReference type="NCBI Taxonomy" id="85310"/>
    <lineage>
        <taxon>Eukaryota</taxon>
        <taxon>Metazoa</taxon>
        <taxon>Ecdysozoa</taxon>
        <taxon>Arthropoda</taxon>
        <taxon>Hexapoda</taxon>
        <taxon>Insecta</taxon>
        <taxon>Pterygota</taxon>
        <taxon>Neoptera</taxon>
        <taxon>Paraneoptera</taxon>
        <taxon>Hemiptera</taxon>
        <taxon>Heteroptera</taxon>
        <taxon>Panheteroptera</taxon>
        <taxon>Pentatomomorpha</taxon>
        <taxon>Pentatomoidea</taxon>
        <taxon>Pentatomidae</taxon>
        <taxon>Pentatominae</taxon>
        <taxon>Nezara</taxon>
    </lineage>
</organism>
<evidence type="ECO:0000256" key="1">
    <source>
        <dbReference type="SAM" id="MobiDB-lite"/>
    </source>
</evidence>
<dbReference type="AlphaFoldDB" id="A0A9P0E8C4"/>
<feature type="region of interest" description="Disordered" evidence="1">
    <location>
        <begin position="1"/>
        <end position="37"/>
    </location>
</feature>
<accession>A0A9P0E8C4</accession>
<sequence>MDLEELERSAGTLPVPGSSQGAVGKLKNTNSDSTLPKKVCRVANSTLNFSVNTINTFSILSSSVDEKSESAPENTQTAPASQNKEKKKSSPHCGQWRFRQHKQSWTQRPLVSTLLKSKKSRMELRSFQESWRSILALKNI</sequence>
<gene>
    <name evidence="2" type="ORF">NEZAVI_LOCUS1491</name>
</gene>
<proteinExistence type="predicted"/>
<feature type="compositionally biased region" description="Polar residues" evidence="1">
    <location>
        <begin position="71"/>
        <end position="82"/>
    </location>
</feature>